<comment type="caution">
    <text evidence="1">The sequence shown here is derived from an EMBL/GenBank/DDBJ whole genome shotgun (WGS) entry which is preliminary data.</text>
</comment>
<dbReference type="AlphaFoldDB" id="A0A8X7Y317"/>
<dbReference type="EMBL" id="JAAWWB010000031">
    <property type="protein sequence ID" value="KAG6745318.1"/>
    <property type="molecule type" value="Genomic_DNA"/>
</dbReference>
<evidence type="ECO:0000313" key="1">
    <source>
        <dbReference type="EMBL" id="KAG6745318.1"/>
    </source>
</evidence>
<name>A0A8X7Y317_POPTO</name>
<evidence type="ECO:0000313" key="2">
    <source>
        <dbReference type="Proteomes" id="UP000886885"/>
    </source>
</evidence>
<gene>
    <name evidence="1" type="ORF">POTOM_051970</name>
</gene>
<dbReference type="Proteomes" id="UP000886885">
    <property type="component" value="Chromosome 16A"/>
</dbReference>
<reference evidence="1" key="1">
    <citation type="journal article" date="2020" name="bioRxiv">
        <title>Hybrid origin of Populus tomentosa Carr. identified through genome sequencing and phylogenomic analysis.</title>
        <authorList>
            <person name="An X."/>
            <person name="Gao K."/>
            <person name="Chen Z."/>
            <person name="Li J."/>
            <person name="Yang X."/>
            <person name="Yang X."/>
            <person name="Zhou J."/>
            <person name="Guo T."/>
            <person name="Zhao T."/>
            <person name="Huang S."/>
            <person name="Miao D."/>
            <person name="Khan W.U."/>
            <person name="Rao P."/>
            <person name="Ye M."/>
            <person name="Lei B."/>
            <person name="Liao W."/>
            <person name="Wang J."/>
            <person name="Ji L."/>
            <person name="Li Y."/>
            <person name="Guo B."/>
            <person name="Mustafa N.S."/>
            <person name="Li S."/>
            <person name="Yun Q."/>
            <person name="Keller S.R."/>
            <person name="Mao J."/>
            <person name="Zhang R."/>
            <person name="Strauss S.H."/>
        </authorList>
    </citation>
    <scope>NUCLEOTIDE SEQUENCE</scope>
    <source>
        <strain evidence="1">GM15</strain>
        <tissue evidence="1">Leaf</tissue>
    </source>
</reference>
<keyword evidence="2" id="KW-1185">Reference proteome</keyword>
<sequence length="153" mass="17842">MEKWRSWLWFKQRFVYSLKSTLLKPASSSRHKSRGKTELIRINPYVFMPSPAFRYLSNGSICVLQPRRFHDTCKVKSNWASNTKMDLLCVELSWLWGTGVFVKRKHLCSATACHLRDTYNVKGNWASNIEMDLFCVELLWLWGASMGLSTKKA</sequence>
<protein>
    <submittedName>
        <fullName evidence="1">Uncharacterized protein</fullName>
    </submittedName>
</protein>
<proteinExistence type="predicted"/>
<accession>A0A8X7Y317</accession>
<organism evidence="1 2">
    <name type="scientific">Populus tomentosa</name>
    <name type="common">Chinese white poplar</name>
    <dbReference type="NCBI Taxonomy" id="118781"/>
    <lineage>
        <taxon>Eukaryota</taxon>
        <taxon>Viridiplantae</taxon>
        <taxon>Streptophyta</taxon>
        <taxon>Embryophyta</taxon>
        <taxon>Tracheophyta</taxon>
        <taxon>Spermatophyta</taxon>
        <taxon>Magnoliopsida</taxon>
        <taxon>eudicotyledons</taxon>
        <taxon>Gunneridae</taxon>
        <taxon>Pentapetalae</taxon>
        <taxon>rosids</taxon>
        <taxon>fabids</taxon>
        <taxon>Malpighiales</taxon>
        <taxon>Salicaceae</taxon>
        <taxon>Saliceae</taxon>
        <taxon>Populus</taxon>
    </lineage>
</organism>